<evidence type="ECO:0000256" key="13">
    <source>
        <dbReference type="ARBA" id="ARBA00023211"/>
    </source>
</evidence>
<sequence length="440" mass="50603">MDSPVLIITCKRANYLEKTLWNIFEHHPAQQHAESNARRNNGSVRITQPNQDNARKGGRIIGAPVIVSVDGQDSEVQFVIEAYRQLFELKLGVPLYQIQHTPPTEIRKGFNPRKDWANAYKRIASHLGWALDQTFSGAYSKDQKHYRRIRNPPLPKRVVILEEDIQIAPDFFSLMNATADLLDSDETLLAVSGFNDNGYEQLVADPRRLVRSDFFPGLGWMMSRSVWDGPASHPDTGLKRNWAPNGYWDDWLRESDVRRGRQIIRPEVSRSFHFGNIDGASSGNKIADKINKIKLEENSIHWEDLDLSHLVASNFADAYWNRVSRAKLVEKVSDAKRYVADGDVRLVYSNFDHFKRLALLFDIMQDEKAGVPRTGYEGIVEVRYGRGNFFIFLTPKYVNDLRKPENFGMRAWLKSSKESLMQDLGIQRHDHSEVKPSLFF</sequence>
<evidence type="ECO:0000313" key="18">
    <source>
        <dbReference type="EMBL" id="KAL3817740.1"/>
    </source>
</evidence>
<name>A0ABD3RZT8_9STRA</name>
<keyword evidence="6" id="KW-0808">Transferase</keyword>
<gene>
    <name evidence="18" type="ORF">ACHAXA_010960</name>
</gene>
<evidence type="ECO:0000256" key="3">
    <source>
        <dbReference type="ARBA" id="ARBA00004922"/>
    </source>
</evidence>
<dbReference type="Gene3D" id="3.90.550.10">
    <property type="entry name" value="Spore Coat Polysaccharide Biosynthesis Protein SpsA, Chain A"/>
    <property type="match status" value="1"/>
</dbReference>
<evidence type="ECO:0000256" key="10">
    <source>
        <dbReference type="ARBA" id="ARBA00022989"/>
    </source>
</evidence>
<proteinExistence type="inferred from homology"/>
<dbReference type="GO" id="GO:0000139">
    <property type="term" value="C:Golgi membrane"/>
    <property type="evidence" value="ECO:0007669"/>
    <property type="project" value="UniProtKB-SubCell"/>
</dbReference>
<comment type="pathway">
    <text evidence="3">Protein modification; protein glycosylation.</text>
</comment>
<comment type="caution">
    <text evidence="18">The sequence shown here is derived from an EMBL/GenBank/DDBJ whole genome shotgun (WGS) entry which is preliminary data.</text>
</comment>
<keyword evidence="5" id="KW-0328">Glycosyltransferase</keyword>
<accession>A0ABD3RZT8</accession>
<feature type="compositionally biased region" description="Polar residues" evidence="17">
    <location>
        <begin position="32"/>
        <end position="52"/>
    </location>
</feature>
<dbReference type="GO" id="GO:0046872">
    <property type="term" value="F:metal ion binding"/>
    <property type="evidence" value="ECO:0007669"/>
    <property type="project" value="UniProtKB-KW"/>
</dbReference>
<evidence type="ECO:0000256" key="5">
    <source>
        <dbReference type="ARBA" id="ARBA00022676"/>
    </source>
</evidence>
<evidence type="ECO:0000313" key="19">
    <source>
        <dbReference type="Proteomes" id="UP001530377"/>
    </source>
</evidence>
<evidence type="ECO:0000256" key="1">
    <source>
        <dbReference type="ARBA" id="ARBA00001936"/>
    </source>
</evidence>
<dbReference type="EC" id="2.4.1.101" evidence="14"/>
<evidence type="ECO:0000256" key="9">
    <source>
        <dbReference type="ARBA" id="ARBA00022968"/>
    </source>
</evidence>
<keyword evidence="13" id="KW-0464">Manganese</keyword>
<protein>
    <recommendedName>
        <fullName evidence="14">alpha-1,3-mannosyl-glycoprotein 2-beta-N-acetylglucosaminyltransferase</fullName>
        <ecNumber evidence="14">2.4.1.101</ecNumber>
    </recommendedName>
    <alternativeName>
        <fullName evidence="15">N-glycosyl-oligosaccharide-glycoprotein N-acetylglucosaminyltransferase I</fullName>
    </alternativeName>
</protein>
<dbReference type="PANTHER" id="PTHR10468">
    <property type="entry name" value="PROTEIN O-LINKED-MANNOSE BETA-1,2-N-ACETYLGLUCOSAMINYLTRANSFERASE 1/ALPHA-1,3-MANNOSYL-GLYCOPROTEIN 2-BETA-N-ACETYLGLUCOSAMINYLTRANSFERASE"/>
    <property type="match status" value="1"/>
</dbReference>
<comment type="subcellular location">
    <subcellularLocation>
        <location evidence="2">Golgi apparatus membrane</location>
        <topology evidence="2">Single-pass type II membrane protein</topology>
    </subcellularLocation>
</comment>
<evidence type="ECO:0000256" key="7">
    <source>
        <dbReference type="ARBA" id="ARBA00022692"/>
    </source>
</evidence>
<evidence type="ECO:0000256" key="6">
    <source>
        <dbReference type="ARBA" id="ARBA00022679"/>
    </source>
</evidence>
<dbReference type="EMBL" id="JALLPB020000093">
    <property type="protein sequence ID" value="KAL3817740.1"/>
    <property type="molecule type" value="Genomic_DNA"/>
</dbReference>
<dbReference type="Gene3D" id="3.10.180.20">
    <property type="entry name" value="N-Acetylglucosaminyltransferase I, Domain 2"/>
    <property type="match status" value="1"/>
</dbReference>
<evidence type="ECO:0000256" key="16">
    <source>
        <dbReference type="ARBA" id="ARBA00049421"/>
    </source>
</evidence>
<comment type="similarity">
    <text evidence="4">Belongs to the glycosyltransferase 13 family.</text>
</comment>
<evidence type="ECO:0000256" key="17">
    <source>
        <dbReference type="SAM" id="MobiDB-lite"/>
    </source>
</evidence>
<keyword evidence="8" id="KW-0479">Metal-binding</keyword>
<evidence type="ECO:0000256" key="14">
    <source>
        <dbReference type="ARBA" id="ARBA00038949"/>
    </source>
</evidence>
<evidence type="ECO:0000256" key="8">
    <source>
        <dbReference type="ARBA" id="ARBA00022723"/>
    </source>
</evidence>
<dbReference type="InterPro" id="IPR004139">
    <property type="entry name" value="Glyco_trans_13"/>
</dbReference>
<keyword evidence="12" id="KW-0472">Membrane</keyword>
<dbReference type="SUPFAM" id="SSF53448">
    <property type="entry name" value="Nucleotide-diphospho-sugar transferases"/>
    <property type="match status" value="1"/>
</dbReference>
<evidence type="ECO:0000256" key="11">
    <source>
        <dbReference type="ARBA" id="ARBA00023034"/>
    </source>
</evidence>
<dbReference type="GO" id="GO:0003827">
    <property type="term" value="F:alpha-1,3-mannosylglycoprotein 2-beta-N-acetylglucosaminyltransferase activity"/>
    <property type="evidence" value="ECO:0007669"/>
    <property type="project" value="UniProtKB-EC"/>
</dbReference>
<comment type="cofactor">
    <cofactor evidence="1">
        <name>Mn(2+)</name>
        <dbReference type="ChEBI" id="CHEBI:29035"/>
    </cofactor>
</comment>
<evidence type="ECO:0000256" key="12">
    <source>
        <dbReference type="ARBA" id="ARBA00023136"/>
    </source>
</evidence>
<comment type="catalytic activity">
    <reaction evidence="16">
        <text>N(4)-(alpha-D-Man-(1-&gt;3)-[alpha-D-Man-(1-&gt;3)-[alpha-D-Man-(1-&gt;6)]-alpha-D-Man-(1-&gt;6)]-beta-D-Man-(1-&gt;4)-beta-D-GlcNAc-(1-&gt;4)-beta-D-GlcNAc)-L-asparaginyl-[protein] (N-glucan mannose isomer 5A1,2) + UDP-N-acetyl-alpha-D-glucosamine = N(4)-{beta-D-GlcNAc-(1-&gt;2)-alpha-D-Man-(1-&gt;3)-[alpha-D-Man-(1-&gt;3)-[alpha-D-Man-(1-&gt;6)]-alpha-D-Man-(1-&gt;6)]-beta-D-Man-(1-&gt;4)-beta-D-GlcNAc-(1-&gt;4)-beta-D-GlcNAc}-L-asparaginyl-[protein] + UDP + H(+)</text>
        <dbReference type="Rhea" id="RHEA:11456"/>
        <dbReference type="Rhea" id="RHEA-COMP:14367"/>
        <dbReference type="Rhea" id="RHEA-COMP:14368"/>
        <dbReference type="ChEBI" id="CHEBI:15378"/>
        <dbReference type="ChEBI" id="CHEBI:57705"/>
        <dbReference type="ChEBI" id="CHEBI:58223"/>
        <dbReference type="ChEBI" id="CHEBI:59087"/>
        <dbReference type="ChEBI" id="CHEBI:60625"/>
        <dbReference type="EC" id="2.4.1.101"/>
    </reaction>
</comment>
<dbReference type="InterPro" id="IPR029044">
    <property type="entry name" value="Nucleotide-diphossugar_trans"/>
</dbReference>
<dbReference type="InterPro" id="IPR052261">
    <property type="entry name" value="Glycosyltransferase_13"/>
</dbReference>
<keyword evidence="10" id="KW-1133">Transmembrane helix</keyword>
<reference evidence="18 19" key="1">
    <citation type="submission" date="2024-10" db="EMBL/GenBank/DDBJ databases">
        <title>Updated reference genomes for cyclostephanoid diatoms.</title>
        <authorList>
            <person name="Roberts W.R."/>
            <person name="Alverson A.J."/>
        </authorList>
    </citation>
    <scope>NUCLEOTIDE SEQUENCE [LARGE SCALE GENOMIC DNA]</scope>
    <source>
        <strain evidence="18 19">AJA228-03</strain>
    </source>
</reference>
<dbReference type="Pfam" id="PF03071">
    <property type="entry name" value="GNT-I"/>
    <property type="match status" value="1"/>
</dbReference>
<dbReference type="PANTHER" id="PTHR10468:SF0">
    <property type="entry name" value="ALPHA-1,3-MANNOSYL-GLYCOPROTEIN 2-BETA-N-ACETYLGLUCOSAMINYLTRANSFERASE"/>
    <property type="match status" value="1"/>
</dbReference>
<feature type="region of interest" description="Disordered" evidence="17">
    <location>
        <begin position="32"/>
        <end position="57"/>
    </location>
</feature>
<keyword evidence="7" id="KW-0812">Transmembrane</keyword>
<keyword evidence="9" id="KW-0735">Signal-anchor</keyword>
<keyword evidence="11" id="KW-0333">Golgi apparatus</keyword>
<organism evidence="18 19">
    <name type="scientific">Cyclostephanos tholiformis</name>
    <dbReference type="NCBI Taxonomy" id="382380"/>
    <lineage>
        <taxon>Eukaryota</taxon>
        <taxon>Sar</taxon>
        <taxon>Stramenopiles</taxon>
        <taxon>Ochrophyta</taxon>
        <taxon>Bacillariophyta</taxon>
        <taxon>Coscinodiscophyceae</taxon>
        <taxon>Thalassiosirophycidae</taxon>
        <taxon>Stephanodiscales</taxon>
        <taxon>Stephanodiscaceae</taxon>
        <taxon>Cyclostephanos</taxon>
    </lineage>
</organism>
<evidence type="ECO:0000256" key="15">
    <source>
        <dbReference type="ARBA" id="ARBA00041712"/>
    </source>
</evidence>
<keyword evidence="19" id="KW-1185">Reference proteome</keyword>
<evidence type="ECO:0000256" key="4">
    <source>
        <dbReference type="ARBA" id="ARBA00006492"/>
    </source>
</evidence>
<dbReference type="Proteomes" id="UP001530377">
    <property type="component" value="Unassembled WGS sequence"/>
</dbReference>
<dbReference type="AlphaFoldDB" id="A0ABD3RZT8"/>
<evidence type="ECO:0000256" key="2">
    <source>
        <dbReference type="ARBA" id="ARBA00004323"/>
    </source>
</evidence>